<dbReference type="PANTHER" id="PTHR24036">
    <property type="entry name" value="SKELETOR-RELATED"/>
    <property type="match status" value="1"/>
</dbReference>
<accession>A0A183IM40</accession>
<dbReference type="InterPro" id="IPR019545">
    <property type="entry name" value="DM13_domain"/>
</dbReference>
<gene>
    <name evidence="3" type="ORF">SBAD_LOCUS4686</name>
</gene>
<dbReference type="OrthoDB" id="5918093at2759"/>
<keyword evidence="1" id="KW-0677">Repeat</keyword>
<dbReference type="PROSITE" id="PS51549">
    <property type="entry name" value="DM13"/>
    <property type="match status" value="1"/>
</dbReference>
<keyword evidence="4" id="KW-1185">Reference proteome</keyword>
<evidence type="ECO:0000313" key="4">
    <source>
        <dbReference type="Proteomes" id="UP000270296"/>
    </source>
</evidence>
<dbReference type="InterPro" id="IPR052126">
    <property type="entry name" value="Spindle_Org/Thrombomodulin"/>
</dbReference>
<proteinExistence type="predicted"/>
<protein>
    <submittedName>
        <fullName evidence="5">DM13 domain-containing protein</fullName>
    </submittedName>
</protein>
<evidence type="ECO:0000313" key="5">
    <source>
        <dbReference type="WBParaSite" id="SBAD_0000488201-mRNA-1"/>
    </source>
</evidence>
<sequence length="174" mass="19775">KYIRSRNRLRIFHKFVRSVQRSIASINIPPTISSEIPQPVKISGFKPSNPNYKVNSSSIEIIDRRTLRIFNFACEPCPPGTYFMIGGSLLPNPSGQIIPMQHDDGKFECHELSSFYRRETIVVKLPGVWETSDIMWLSVFNLPKKQSLSSIFLLKSLVVPPYLSDVIVSVLIPL</sequence>
<name>A0A183IM40_9BILA</name>
<dbReference type="AlphaFoldDB" id="A0A183IM40"/>
<reference evidence="3 4" key="2">
    <citation type="submission" date="2018-11" db="EMBL/GenBank/DDBJ databases">
        <authorList>
            <consortium name="Pathogen Informatics"/>
        </authorList>
    </citation>
    <scope>NUCLEOTIDE SEQUENCE [LARGE SCALE GENOMIC DNA]</scope>
</reference>
<dbReference type="SMART" id="SM00686">
    <property type="entry name" value="DM13"/>
    <property type="match status" value="1"/>
</dbReference>
<organism evidence="5">
    <name type="scientific">Soboliphyme baturini</name>
    <dbReference type="NCBI Taxonomy" id="241478"/>
    <lineage>
        <taxon>Eukaryota</taxon>
        <taxon>Metazoa</taxon>
        <taxon>Ecdysozoa</taxon>
        <taxon>Nematoda</taxon>
        <taxon>Enoplea</taxon>
        <taxon>Dorylaimia</taxon>
        <taxon>Dioctophymatida</taxon>
        <taxon>Dioctophymatoidea</taxon>
        <taxon>Soboliphymatidae</taxon>
        <taxon>Soboliphyme</taxon>
    </lineage>
</organism>
<evidence type="ECO:0000256" key="1">
    <source>
        <dbReference type="ARBA" id="ARBA00022737"/>
    </source>
</evidence>
<dbReference type="WBParaSite" id="SBAD_0000488201-mRNA-1">
    <property type="protein sequence ID" value="SBAD_0000488201-mRNA-1"/>
    <property type="gene ID" value="SBAD_0000488201"/>
</dbReference>
<dbReference type="EMBL" id="UZAM01008484">
    <property type="protein sequence ID" value="VDP05153.1"/>
    <property type="molecule type" value="Genomic_DNA"/>
</dbReference>
<evidence type="ECO:0000313" key="3">
    <source>
        <dbReference type="EMBL" id="VDP05153.1"/>
    </source>
</evidence>
<evidence type="ECO:0000259" key="2">
    <source>
        <dbReference type="PROSITE" id="PS51549"/>
    </source>
</evidence>
<dbReference type="PANTHER" id="PTHR24036:SF5">
    <property type="entry name" value="THROMBOMODULIN"/>
    <property type="match status" value="1"/>
</dbReference>
<reference evidence="5" key="1">
    <citation type="submission" date="2016-06" db="UniProtKB">
        <authorList>
            <consortium name="WormBaseParasite"/>
        </authorList>
    </citation>
    <scope>IDENTIFICATION</scope>
</reference>
<feature type="domain" description="DM13" evidence="2">
    <location>
        <begin position="43"/>
        <end position="154"/>
    </location>
</feature>
<dbReference type="Pfam" id="PF10517">
    <property type="entry name" value="DM13"/>
    <property type="match status" value="1"/>
</dbReference>
<dbReference type="Proteomes" id="UP000270296">
    <property type="component" value="Unassembled WGS sequence"/>
</dbReference>